<sequence length="793" mass="86525">MATSPIRRYINSAPLAVGLAVGYGTLPFMTDAARAADTTTDTTPAAPATTQDVQSSGQTAKLANSGGKGPTTHKQADGTESEEWLVTASPMNTLHTPMGISRLPQDVLHTPQTIDIVPQMLMQQQNVKSLDEALKNVPGITASVGEGEGGMAGDQFLIRGFQAQNDIYENGLRDFGVYTRDSFNYDNVAVIKGPSSQLFGNGTTGGAINITTKTATTKDHVNATFSGGSGAYYRGTLDVNHMITDSIGLRFSAMGNENNTVGRNDLFSHRWGIAPSITFGVGKKVSYTIDYFHQTDNRIPDYGVPTTSFTNRINKPVTEYGVSRTNWYGTTYDQDNSSTDMLTGRLKWDVNQYVSVYNDTRFGIYHRYFSASQEACDLTCSNYLFSSTPQLATISRNGGLGGPNPYRQNDWSAQNVASAVANFSTGSVRHQIVGGVDVEHVYDRRQNYAYATTRPGTSLLDPSSAVPGLVLGGAGQYPGNLTNMPGGVGRKEWKTGDATDVGAFLSEQAWLVPWFSVRAGFRWDHWNSHYSATGGSTATADTYLGQKQDTFNPNVSLMYTPNSHSMIYFNWAQSTTPLGLYVTNSSEPLKSTTEGFKPERSNLYEIGAKYSAFHDRMGFTASVFRLEKGNSIQTDSNGDISASSDSQRNQGVELSASGRILKNWNIIATYARYDSKTTSSATAADRGKQVQFVPRNQATVWSTYEIAPQTPYNVMFGGGLTWREGVYLDAANTARVPANVEFDAVISHHFDNHWKVTMNGYNLDNRLNYGSLFSNRVTPSIGRAFLFNLAADY</sequence>
<evidence type="ECO:0000256" key="2">
    <source>
        <dbReference type="ARBA" id="ARBA00022448"/>
    </source>
</evidence>
<evidence type="ECO:0000256" key="1">
    <source>
        <dbReference type="ARBA" id="ARBA00004571"/>
    </source>
</evidence>
<keyword evidence="3 8" id="KW-1134">Transmembrane beta strand</keyword>
<dbReference type="Pfam" id="PF07715">
    <property type="entry name" value="Plug"/>
    <property type="match status" value="1"/>
</dbReference>
<dbReference type="EMBL" id="JAFVMH010000001">
    <property type="protein sequence ID" value="MBO1324289.1"/>
    <property type="molecule type" value="Genomic_DNA"/>
</dbReference>
<keyword evidence="4 8" id="KW-0812">Transmembrane</keyword>
<feature type="region of interest" description="Disordered" evidence="10">
    <location>
        <begin position="37"/>
        <end position="81"/>
    </location>
</feature>
<accession>A0A939HNK5</accession>
<dbReference type="SUPFAM" id="SSF56935">
    <property type="entry name" value="Porins"/>
    <property type="match status" value="1"/>
</dbReference>
<dbReference type="Gene3D" id="2.170.130.10">
    <property type="entry name" value="TonB-dependent receptor, plug domain"/>
    <property type="match status" value="1"/>
</dbReference>
<keyword evidence="5 9" id="KW-0798">TonB box</keyword>
<keyword evidence="14" id="KW-1185">Reference proteome</keyword>
<evidence type="ECO:0000313" key="14">
    <source>
        <dbReference type="Proteomes" id="UP000664073"/>
    </source>
</evidence>
<dbReference type="GO" id="GO:0015344">
    <property type="term" value="F:siderophore uptake transmembrane transporter activity"/>
    <property type="evidence" value="ECO:0007669"/>
    <property type="project" value="TreeGrafter"/>
</dbReference>
<feature type="domain" description="TonB-dependent receptor-like beta-barrel" evidence="11">
    <location>
        <begin position="290"/>
        <end position="763"/>
    </location>
</feature>
<dbReference type="CDD" id="cd01347">
    <property type="entry name" value="ligand_gated_channel"/>
    <property type="match status" value="1"/>
</dbReference>
<proteinExistence type="inferred from homology"/>
<evidence type="ECO:0000256" key="10">
    <source>
        <dbReference type="SAM" id="MobiDB-lite"/>
    </source>
</evidence>
<evidence type="ECO:0000313" key="13">
    <source>
        <dbReference type="EMBL" id="MBO1324289.1"/>
    </source>
</evidence>
<evidence type="ECO:0000256" key="7">
    <source>
        <dbReference type="ARBA" id="ARBA00023237"/>
    </source>
</evidence>
<name>A0A939HNK5_9PROT</name>
<feature type="domain" description="TonB-dependent receptor plug" evidence="12">
    <location>
        <begin position="108"/>
        <end position="207"/>
    </location>
</feature>
<organism evidence="13 14">
    <name type="scientific">Acetobacter garciniae</name>
    <dbReference type="NCBI Taxonomy" id="2817435"/>
    <lineage>
        <taxon>Bacteria</taxon>
        <taxon>Pseudomonadati</taxon>
        <taxon>Pseudomonadota</taxon>
        <taxon>Alphaproteobacteria</taxon>
        <taxon>Acetobacterales</taxon>
        <taxon>Acetobacteraceae</taxon>
        <taxon>Acetobacter</taxon>
    </lineage>
</organism>
<feature type="compositionally biased region" description="Low complexity" evidence="10">
    <location>
        <begin position="37"/>
        <end position="50"/>
    </location>
</feature>
<protein>
    <submittedName>
        <fullName evidence="13">TonB-dependent receptor</fullName>
    </submittedName>
</protein>
<dbReference type="Proteomes" id="UP000664073">
    <property type="component" value="Unassembled WGS sequence"/>
</dbReference>
<dbReference type="PROSITE" id="PS52016">
    <property type="entry name" value="TONB_DEPENDENT_REC_3"/>
    <property type="match status" value="1"/>
</dbReference>
<dbReference type="GO" id="GO:0009279">
    <property type="term" value="C:cell outer membrane"/>
    <property type="evidence" value="ECO:0007669"/>
    <property type="project" value="UniProtKB-SubCell"/>
</dbReference>
<comment type="subcellular location">
    <subcellularLocation>
        <location evidence="1 8">Cell outer membrane</location>
        <topology evidence="1 8">Multi-pass membrane protein</topology>
    </subcellularLocation>
</comment>
<feature type="compositionally biased region" description="Polar residues" evidence="10">
    <location>
        <begin position="51"/>
        <end position="62"/>
    </location>
</feature>
<dbReference type="InterPro" id="IPR039426">
    <property type="entry name" value="TonB-dep_rcpt-like"/>
</dbReference>
<dbReference type="InterPro" id="IPR036942">
    <property type="entry name" value="Beta-barrel_TonB_sf"/>
</dbReference>
<dbReference type="InterPro" id="IPR037066">
    <property type="entry name" value="Plug_dom_sf"/>
</dbReference>
<evidence type="ECO:0000256" key="8">
    <source>
        <dbReference type="PROSITE-ProRule" id="PRU01360"/>
    </source>
</evidence>
<evidence type="ECO:0000256" key="3">
    <source>
        <dbReference type="ARBA" id="ARBA00022452"/>
    </source>
</evidence>
<evidence type="ECO:0000256" key="6">
    <source>
        <dbReference type="ARBA" id="ARBA00023136"/>
    </source>
</evidence>
<evidence type="ECO:0000259" key="11">
    <source>
        <dbReference type="Pfam" id="PF00593"/>
    </source>
</evidence>
<keyword evidence="6 8" id="KW-0472">Membrane</keyword>
<evidence type="ECO:0000256" key="4">
    <source>
        <dbReference type="ARBA" id="ARBA00022692"/>
    </source>
</evidence>
<dbReference type="Gene3D" id="2.40.170.20">
    <property type="entry name" value="TonB-dependent receptor, beta-barrel domain"/>
    <property type="match status" value="1"/>
</dbReference>
<evidence type="ECO:0000256" key="9">
    <source>
        <dbReference type="RuleBase" id="RU003357"/>
    </source>
</evidence>
<dbReference type="PANTHER" id="PTHR32552:SF83">
    <property type="entry name" value="BLR3904 PROTEIN"/>
    <property type="match status" value="1"/>
</dbReference>
<comment type="caution">
    <text evidence="13">The sequence shown here is derived from an EMBL/GenBank/DDBJ whole genome shotgun (WGS) entry which is preliminary data.</text>
</comment>
<keyword evidence="2 8" id="KW-0813">Transport</keyword>
<gene>
    <name evidence="13" type="ORF">J2D77_03825</name>
</gene>
<reference evidence="13" key="1">
    <citation type="submission" date="2021-03" db="EMBL/GenBank/DDBJ databases">
        <title>The complete genome sequence of Acetobacter sp. TBRC 12339.</title>
        <authorList>
            <person name="Charoenyingcharoen P."/>
            <person name="Yukphan P."/>
        </authorList>
    </citation>
    <scope>NUCLEOTIDE SEQUENCE</scope>
    <source>
        <strain evidence="13">TBRC 12339</strain>
    </source>
</reference>
<keyword evidence="13" id="KW-0675">Receptor</keyword>
<evidence type="ECO:0000259" key="12">
    <source>
        <dbReference type="Pfam" id="PF07715"/>
    </source>
</evidence>
<dbReference type="PANTHER" id="PTHR32552">
    <property type="entry name" value="FERRICHROME IRON RECEPTOR-RELATED"/>
    <property type="match status" value="1"/>
</dbReference>
<dbReference type="RefSeq" id="WP_207844921.1">
    <property type="nucleotide sequence ID" value="NZ_JAFVMH010000001.1"/>
</dbReference>
<dbReference type="Pfam" id="PF00593">
    <property type="entry name" value="TonB_dep_Rec_b-barrel"/>
    <property type="match status" value="1"/>
</dbReference>
<dbReference type="AlphaFoldDB" id="A0A939HNK5"/>
<dbReference type="InterPro" id="IPR000531">
    <property type="entry name" value="Beta-barrel_TonB"/>
</dbReference>
<keyword evidence="7 8" id="KW-0998">Cell outer membrane</keyword>
<evidence type="ECO:0000256" key="5">
    <source>
        <dbReference type="ARBA" id="ARBA00023077"/>
    </source>
</evidence>
<comment type="similarity">
    <text evidence="8 9">Belongs to the TonB-dependent receptor family.</text>
</comment>
<dbReference type="InterPro" id="IPR012910">
    <property type="entry name" value="Plug_dom"/>
</dbReference>